<reference evidence="2 3" key="1">
    <citation type="journal article" date="2019" name="Sci. Rep.">
        <title>Orb-weaving spider Araneus ventricosus genome elucidates the spidroin gene catalogue.</title>
        <authorList>
            <person name="Kono N."/>
            <person name="Nakamura H."/>
            <person name="Ohtoshi R."/>
            <person name="Moran D.A.P."/>
            <person name="Shinohara A."/>
            <person name="Yoshida Y."/>
            <person name="Fujiwara M."/>
            <person name="Mori M."/>
            <person name="Tomita M."/>
            <person name="Arakawa K."/>
        </authorList>
    </citation>
    <scope>NUCLEOTIDE SEQUENCE [LARGE SCALE GENOMIC DNA]</scope>
</reference>
<dbReference type="OrthoDB" id="6431778at2759"/>
<dbReference type="EMBL" id="BGPR01000328">
    <property type="protein sequence ID" value="GBM13479.1"/>
    <property type="molecule type" value="Genomic_DNA"/>
</dbReference>
<proteinExistence type="predicted"/>
<accession>A0A4Y2DB74</accession>
<protein>
    <recommendedName>
        <fullName evidence="4">Mos1 transposase HTH domain-containing protein</fullName>
    </recommendedName>
</protein>
<sequence length="92" mass="10559">MMGDTHRESLSILRHYFKLGLKTTIAALRIHTFEGNTKISDQTAQNWFKLFKKGHQTFEIKYRSRGSATANHEELKGNVEQNSPTVTPKLAR</sequence>
<name>A0A4Y2DB74_ARAVE</name>
<comment type="caution">
    <text evidence="2">The sequence shown here is derived from an EMBL/GenBank/DDBJ whole genome shotgun (WGS) entry which is preliminary data.</text>
</comment>
<dbReference type="Proteomes" id="UP000499080">
    <property type="component" value="Unassembled WGS sequence"/>
</dbReference>
<evidence type="ECO:0000313" key="2">
    <source>
        <dbReference type="EMBL" id="GBM13479.1"/>
    </source>
</evidence>
<keyword evidence="3" id="KW-1185">Reference proteome</keyword>
<gene>
    <name evidence="2" type="ORF">AVEN_40416_1</name>
</gene>
<organism evidence="2 3">
    <name type="scientific">Araneus ventricosus</name>
    <name type="common">Orbweaver spider</name>
    <name type="synonym">Epeira ventricosa</name>
    <dbReference type="NCBI Taxonomy" id="182803"/>
    <lineage>
        <taxon>Eukaryota</taxon>
        <taxon>Metazoa</taxon>
        <taxon>Ecdysozoa</taxon>
        <taxon>Arthropoda</taxon>
        <taxon>Chelicerata</taxon>
        <taxon>Arachnida</taxon>
        <taxon>Araneae</taxon>
        <taxon>Araneomorphae</taxon>
        <taxon>Entelegynae</taxon>
        <taxon>Araneoidea</taxon>
        <taxon>Araneidae</taxon>
        <taxon>Araneus</taxon>
    </lineage>
</organism>
<evidence type="ECO:0008006" key="4">
    <source>
        <dbReference type="Google" id="ProtNLM"/>
    </source>
</evidence>
<feature type="region of interest" description="Disordered" evidence="1">
    <location>
        <begin position="64"/>
        <end position="92"/>
    </location>
</feature>
<dbReference type="AlphaFoldDB" id="A0A4Y2DB74"/>
<evidence type="ECO:0000313" key="3">
    <source>
        <dbReference type="Proteomes" id="UP000499080"/>
    </source>
</evidence>
<evidence type="ECO:0000256" key="1">
    <source>
        <dbReference type="SAM" id="MobiDB-lite"/>
    </source>
</evidence>